<dbReference type="SUPFAM" id="SSF47413">
    <property type="entry name" value="lambda repressor-like DNA-binding domains"/>
    <property type="match status" value="1"/>
</dbReference>
<keyword evidence="2" id="KW-0238">DNA-binding</keyword>
<evidence type="ECO:0000313" key="6">
    <source>
        <dbReference type="EMBL" id="RAQ94714.1"/>
    </source>
</evidence>
<evidence type="ECO:0000256" key="4">
    <source>
        <dbReference type="SAM" id="MobiDB-lite"/>
    </source>
</evidence>
<dbReference type="PANTHER" id="PTHR30146">
    <property type="entry name" value="LACI-RELATED TRANSCRIPTIONAL REPRESSOR"/>
    <property type="match status" value="1"/>
</dbReference>
<dbReference type="PROSITE" id="PS50932">
    <property type="entry name" value="HTH_LACI_2"/>
    <property type="match status" value="1"/>
</dbReference>
<keyword evidence="1" id="KW-0805">Transcription regulation</keyword>
<dbReference type="Gene3D" id="1.10.260.40">
    <property type="entry name" value="lambda repressor-like DNA-binding domains"/>
    <property type="match status" value="1"/>
</dbReference>
<evidence type="ECO:0000259" key="5">
    <source>
        <dbReference type="PROSITE" id="PS50932"/>
    </source>
</evidence>
<name>A0A328VI26_9CHLR</name>
<dbReference type="AlphaFoldDB" id="A0A328VI26"/>
<dbReference type="PANTHER" id="PTHR30146:SF109">
    <property type="entry name" value="HTH-TYPE TRANSCRIPTIONAL REGULATOR GALS"/>
    <property type="match status" value="1"/>
</dbReference>
<dbReference type="Pfam" id="PF13377">
    <property type="entry name" value="Peripla_BP_3"/>
    <property type="match status" value="1"/>
</dbReference>
<protein>
    <recommendedName>
        <fullName evidence="5">HTH lacI-type domain-containing protein</fullName>
    </recommendedName>
</protein>
<dbReference type="CDD" id="cd06267">
    <property type="entry name" value="PBP1_LacI_sugar_binding-like"/>
    <property type="match status" value="1"/>
</dbReference>
<evidence type="ECO:0000256" key="1">
    <source>
        <dbReference type="ARBA" id="ARBA00023015"/>
    </source>
</evidence>
<keyword evidence="7" id="KW-1185">Reference proteome</keyword>
<proteinExistence type="predicted"/>
<dbReference type="PRINTS" id="PR00036">
    <property type="entry name" value="HTHLACI"/>
</dbReference>
<organism evidence="6 7">
    <name type="scientific">Thermogemmatispora tikiterensis</name>
    <dbReference type="NCBI Taxonomy" id="1825093"/>
    <lineage>
        <taxon>Bacteria</taxon>
        <taxon>Bacillati</taxon>
        <taxon>Chloroflexota</taxon>
        <taxon>Ktedonobacteria</taxon>
        <taxon>Thermogemmatisporales</taxon>
        <taxon>Thermogemmatisporaceae</taxon>
        <taxon>Thermogemmatispora</taxon>
    </lineage>
</organism>
<dbReference type="Proteomes" id="UP000248706">
    <property type="component" value="Unassembled WGS sequence"/>
</dbReference>
<dbReference type="Gene3D" id="3.40.50.2300">
    <property type="match status" value="2"/>
</dbReference>
<evidence type="ECO:0000256" key="3">
    <source>
        <dbReference type="ARBA" id="ARBA00023163"/>
    </source>
</evidence>
<dbReference type="EMBL" id="MCIF01000002">
    <property type="protein sequence ID" value="RAQ94714.1"/>
    <property type="molecule type" value="Genomic_DNA"/>
</dbReference>
<dbReference type="GO" id="GO:0003700">
    <property type="term" value="F:DNA-binding transcription factor activity"/>
    <property type="evidence" value="ECO:0007669"/>
    <property type="project" value="TreeGrafter"/>
</dbReference>
<reference evidence="6 7" key="1">
    <citation type="submission" date="2016-08" db="EMBL/GenBank/DDBJ databases">
        <title>Analysis of Carbohydrate Active Enzymes in Thermogemmatispora T81 Reveals Carbohydrate Degradation Ability.</title>
        <authorList>
            <person name="Tomazini A."/>
            <person name="Lal S."/>
            <person name="Stott M."/>
            <person name="Henrissat B."/>
            <person name="Polikarpov I."/>
            <person name="Sparling R."/>
            <person name="Levin D.B."/>
        </authorList>
    </citation>
    <scope>NUCLEOTIDE SEQUENCE [LARGE SCALE GENOMIC DNA]</scope>
    <source>
        <strain evidence="6 7">T81</strain>
    </source>
</reference>
<accession>A0A328VI26</accession>
<dbReference type="InterPro" id="IPR046335">
    <property type="entry name" value="LacI/GalR-like_sensor"/>
</dbReference>
<feature type="region of interest" description="Disordered" evidence="4">
    <location>
        <begin position="326"/>
        <end position="355"/>
    </location>
</feature>
<dbReference type="SUPFAM" id="SSF53822">
    <property type="entry name" value="Periplasmic binding protein-like I"/>
    <property type="match status" value="1"/>
</dbReference>
<dbReference type="CDD" id="cd01392">
    <property type="entry name" value="HTH_LacI"/>
    <property type="match status" value="1"/>
</dbReference>
<dbReference type="SMART" id="SM00354">
    <property type="entry name" value="HTH_LACI"/>
    <property type="match status" value="1"/>
</dbReference>
<dbReference type="OrthoDB" id="9785139at2"/>
<evidence type="ECO:0000313" key="7">
    <source>
        <dbReference type="Proteomes" id="UP000248706"/>
    </source>
</evidence>
<sequence length="389" mass="43332">MDEKLTIQDIARLAGVSKSSVSRVLNNYPAISQELRERVMRVVREYNFVPNVTARGLAGGKTRLVGVLTPPLTWPAIPEMLRGVAEYIERTSYEMVLYSINFENPTHTDVVDRILSLRMVSGLLAILPCDLTPHLLKHFERGLPMVMINDQEPPEHFPCPWVGVDNRTGGYQATRHLLDLGYRRIAHVMGPKRYYCAQERFEGYCQALREVGLEPDPELLLQGEFDPASGRRCARELFARERTRWPEAIFVANDQMAYGFLEVAEEQGIQIPQDVALVGFDDNLVSSHVRPPLTTVRQPFSQMGAKAIELLLKMVDPDHVLPRARAAEDEGHTEAGARMTPATGPLAAAADGSGHQLRVHETSAPYRLDGAIHIQLDTSLVVRASSVPA</sequence>
<comment type="caution">
    <text evidence="6">The sequence shown here is derived from an EMBL/GenBank/DDBJ whole genome shotgun (WGS) entry which is preliminary data.</text>
</comment>
<evidence type="ECO:0000256" key="2">
    <source>
        <dbReference type="ARBA" id="ARBA00023125"/>
    </source>
</evidence>
<keyword evidence="3" id="KW-0804">Transcription</keyword>
<dbReference type="RefSeq" id="WP_112426836.1">
    <property type="nucleotide sequence ID" value="NZ_MCIF01000002.1"/>
</dbReference>
<dbReference type="InterPro" id="IPR000843">
    <property type="entry name" value="HTH_LacI"/>
</dbReference>
<feature type="compositionally biased region" description="Basic and acidic residues" evidence="4">
    <location>
        <begin position="326"/>
        <end position="335"/>
    </location>
</feature>
<dbReference type="InterPro" id="IPR010982">
    <property type="entry name" value="Lambda_DNA-bd_dom_sf"/>
</dbReference>
<dbReference type="Pfam" id="PF00356">
    <property type="entry name" value="LacI"/>
    <property type="match status" value="1"/>
</dbReference>
<gene>
    <name evidence="6" type="ORF">A4R35_04145</name>
</gene>
<dbReference type="InterPro" id="IPR028082">
    <property type="entry name" value="Peripla_BP_I"/>
</dbReference>
<dbReference type="PROSITE" id="PS00356">
    <property type="entry name" value="HTH_LACI_1"/>
    <property type="match status" value="1"/>
</dbReference>
<feature type="domain" description="HTH lacI-type" evidence="5">
    <location>
        <begin position="5"/>
        <end position="59"/>
    </location>
</feature>
<dbReference type="GO" id="GO:0000976">
    <property type="term" value="F:transcription cis-regulatory region binding"/>
    <property type="evidence" value="ECO:0007669"/>
    <property type="project" value="TreeGrafter"/>
</dbReference>